<dbReference type="EMBL" id="BRLB01000001">
    <property type="protein sequence ID" value="GKX27834.1"/>
    <property type="molecule type" value="Genomic_DNA"/>
</dbReference>
<evidence type="ECO:0000256" key="1">
    <source>
        <dbReference type="SAM" id="MobiDB-lite"/>
    </source>
</evidence>
<feature type="signal peptide" evidence="2">
    <location>
        <begin position="1"/>
        <end position="25"/>
    </location>
</feature>
<dbReference type="Proteomes" id="UP001144256">
    <property type="component" value="Unassembled WGS sequence"/>
</dbReference>
<dbReference type="PROSITE" id="PS51257">
    <property type="entry name" value="PROKAR_LIPOPROTEIN"/>
    <property type="match status" value="1"/>
</dbReference>
<organism evidence="3 4">
    <name type="scientific">Vallitalea longa</name>
    <dbReference type="NCBI Taxonomy" id="2936439"/>
    <lineage>
        <taxon>Bacteria</taxon>
        <taxon>Bacillati</taxon>
        <taxon>Bacillota</taxon>
        <taxon>Clostridia</taxon>
        <taxon>Lachnospirales</taxon>
        <taxon>Vallitaleaceae</taxon>
        <taxon>Vallitalea</taxon>
    </lineage>
</organism>
<dbReference type="RefSeq" id="WP_281811537.1">
    <property type="nucleotide sequence ID" value="NZ_BRLB01000001.1"/>
</dbReference>
<evidence type="ECO:0000256" key="2">
    <source>
        <dbReference type="SAM" id="SignalP"/>
    </source>
</evidence>
<dbReference type="AlphaFoldDB" id="A0A9W5Y9G0"/>
<keyword evidence="4" id="KW-1185">Reference proteome</keyword>
<feature type="compositionally biased region" description="Polar residues" evidence="1">
    <location>
        <begin position="30"/>
        <end position="40"/>
    </location>
</feature>
<sequence>MKKLNILILTILITISLCSCNNANKEIEESNTSPTPTDEQTVIDDTTDNNEDSSDDKGNDEVSQETGELEIIKKVEKMTDEELLDSYIYNLEICCPEFDFNNATELDADELYKLFLYSLFENVDSDKEDELYDEYHKQWYNEELSVFQIEVEDIKKQLDKYLKEYTLDIGNTKLINTDSEKIETPTITGFGGNAFPKIKEKSLNGNQLELTVDFYDESYNNIIRSKIYILEFYNDGYYIIKDKLVD</sequence>
<comment type="caution">
    <text evidence="3">The sequence shown here is derived from an EMBL/GenBank/DDBJ whole genome shotgun (WGS) entry which is preliminary data.</text>
</comment>
<keyword evidence="2" id="KW-0732">Signal</keyword>
<proteinExistence type="predicted"/>
<evidence type="ECO:0000313" key="4">
    <source>
        <dbReference type="Proteomes" id="UP001144256"/>
    </source>
</evidence>
<gene>
    <name evidence="3" type="ORF">SH1V18_03140</name>
</gene>
<accession>A0A9W5Y9G0</accession>
<feature type="region of interest" description="Disordered" evidence="1">
    <location>
        <begin position="27"/>
        <end position="66"/>
    </location>
</feature>
<feature type="compositionally biased region" description="Acidic residues" evidence="1">
    <location>
        <begin position="41"/>
        <end position="54"/>
    </location>
</feature>
<protein>
    <submittedName>
        <fullName evidence="3">Uncharacterized protein</fullName>
    </submittedName>
</protein>
<evidence type="ECO:0000313" key="3">
    <source>
        <dbReference type="EMBL" id="GKX27834.1"/>
    </source>
</evidence>
<reference evidence="3" key="1">
    <citation type="submission" date="2022-06" db="EMBL/GenBank/DDBJ databases">
        <title>Vallitalea longa sp. nov., an anaerobic bacterium isolated from marine sediment.</title>
        <authorList>
            <person name="Hirano S."/>
            <person name="Terahara T."/>
            <person name="Mori K."/>
            <person name="Hamada M."/>
            <person name="Matsumoto R."/>
            <person name="Kobayashi T."/>
        </authorList>
    </citation>
    <scope>NUCLEOTIDE SEQUENCE</scope>
    <source>
        <strain evidence="3">SH18-1</strain>
    </source>
</reference>
<name>A0A9W5Y9G0_9FIRM</name>
<feature type="chain" id="PRO_5040763651" evidence="2">
    <location>
        <begin position="26"/>
        <end position="246"/>
    </location>
</feature>